<dbReference type="SMART" id="SM00181">
    <property type="entry name" value="EGF"/>
    <property type="match status" value="5"/>
</dbReference>
<keyword evidence="1" id="KW-0722">Serine protease inhibitor</keyword>
<dbReference type="Pfam" id="PF01390">
    <property type="entry name" value="SEA"/>
    <property type="match status" value="1"/>
</dbReference>
<dbReference type="PANTHER" id="PTHR46901">
    <property type="entry name" value="GH04942P"/>
    <property type="match status" value="1"/>
</dbReference>
<dbReference type="InterPro" id="IPR000742">
    <property type="entry name" value="EGF"/>
</dbReference>
<dbReference type="Pfam" id="PF01826">
    <property type="entry name" value="TIL"/>
    <property type="match status" value="3"/>
</dbReference>
<dbReference type="CDD" id="cd09631">
    <property type="entry name" value="DOMON_DOH"/>
    <property type="match status" value="4"/>
</dbReference>
<feature type="domain" description="DOMON" evidence="9">
    <location>
        <begin position="921"/>
        <end position="1043"/>
    </location>
</feature>
<dbReference type="OrthoDB" id="188511at2759"/>
<evidence type="ECO:0000259" key="9">
    <source>
        <dbReference type="PROSITE" id="PS50836"/>
    </source>
</evidence>
<evidence type="ECO:0000256" key="2">
    <source>
        <dbReference type="ARBA" id="ARBA00023157"/>
    </source>
</evidence>
<keyword evidence="11" id="KW-1185">Reference proteome</keyword>
<dbReference type="Pfam" id="PF07974">
    <property type="entry name" value="EGF_2"/>
    <property type="match status" value="1"/>
</dbReference>
<dbReference type="SUPFAM" id="SSF49344">
    <property type="entry name" value="CBD9-like"/>
    <property type="match status" value="1"/>
</dbReference>
<dbReference type="PROSITE" id="PS00022">
    <property type="entry name" value="EGF_1"/>
    <property type="match status" value="2"/>
</dbReference>
<dbReference type="InterPro" id="IPR036084">
    <property type="entry name" value="Ser_inhib-like_sf"/>
</dbReference>
<feature type="domain" description="SEA" evidence="7">
    <location>
        <begin position="1332"/>
        <end position="1442"/>
    </location>
</feature>
<dbReference type="PROSITE" id="PS01186">
    <property type="entry name" value="EGF_2"/>
    <property type="match status" value="1"/>
</dbReference>
<dbReference type="InterPro" id="IPR045266">
    <property type="entry name" value="DOH_DOMON"/>
</dbReference>
<feature type="signal peptide" evidence="6">
    <location>
        <begin position="1"/>
        <end position="17"/>
    </location>
</feature>
<reference evidence="10 11" key="1">
    <citation type="submission" date="2018-11" db="EMBL/GenBank/DDBJ databases">
        <authorList>
            <consortium name="Pathogen Informatics"/>
        </authorList>
    </citation>
    <scope>NUCLEOTIDE SEQUENCE [LARGE SCALE GENOMIC DNA]</scope>
</reference>
<protein>
    <submittedName>
        <fullName evidence="12">EGF-like domain-containing protein</fullName>
    </submittedName>
</protein>
<dbReference type="InterPro" id="IPR036364">
    <property type="entry name" value="SEA_dom_sf"/>
</dbReference>
<evidence type="ECO:0000256" key="1">
    <source>
        <dbReference type="ARBA" id="ARBA00022900"/>
    </source>
</evidence>
<gene>
    <name evidence="10" type="ORF">HPBE_LOCUS5820</name>
</gene>
<feature type="compositionally biased region" description="Polar residues" evidence="4">
    <location>
        <begin position="1524"/>
        <end position="1539"/>
    </location>
</feature>
<keyword evidence="1" id="KW-0646">Protease inhibitor</keyword>
<dbReference type="SUPFAM" id="SSF82671">
    <property type="entry name" value="SEA domain"/>
    <property type="match status" value="1"/>
</dbReference>
<dbReference type="Gene3D" id="2.10.25.10">
    <property type="entry name" value="Laminin"/>
    <property type="match status" value="4"/>
</dbReference>
<dbReference type="InterPro" id="IPR013111">
    <property type="entry name" value="EGF_extracell"/>
</dbReference>
<evidence type="ECO:0000313" key="12">
    <source>
        <dbReference type="WBParaSite" id="HPBE_0000581901-mRNA-1"/>
    </source>
</evidence>
<feature type="domain" description="DOMON" evidence="9">
    <location>
        <begin position="1125"/>
        <end position="1242"/>
    </location>
</feature>
<feature type="domain" description="EGF-like" evidence="8">
    <location>
        <begin position="179"/>
        <end position="218"/>
    </location>
</feature>
<feature type="chain" id="PRO_5044596521" evidence="6">
    <location>
        <begin position="18"/>
        <end position="1617"/>
    </location>
</feature>
<dbReference type="EMBL" id="UZAH01025547">
    <property type="protein sequence ID" value="VDO65937.1"/>
    <property type="molecule type" value="Genomic_DNA"/>
</dbReference>
<evidence type="ECO:0000313" key="11">
    <source>
        <dbReference type="Proteomes" id="UP000050761"/>
    </source>
</evidence>
<dbReference type="CDD" id="cd19941">
    <property type="entry name" value="TIL"/>
    <property type="match status" value="3"/>
</dbReference>
<evidence type="ECO:0000313" key="10">
    <source>
        <dbReference type="EMBL" id="VDO65937.1"/>
    </source>
</evidence>
<proteinExistence type="predicted"/>
<feature type="region of interest" description="Disordered" evidence="4">
    <location>
        <begin position="1270"/>
        <end position="1316"/>
    </location>
</feature>
<dbReference type="SUPFAM" id="SSF57567">
    <property type="entry name" value="Serine protease inhibitors"/>
    <property type="match status" value="3"/>
</dbReference>
<evidence type="ECO:0000256" key="3">
    <source>
        <dbReference type="PROSITE-ProRule" id="PRU00076"/>
    </source>
</evidence>
<dbReference type="InterPro" id="IPR002919">
    <property type="entry name" value="TIL_dom"/>
</dbReference>
<dbReference type="WBParaSite" id="HPBE_0000581901-mRNA-1">
    <property type="protein sequence ID" value="HPBE_0000581901-mRNA-1"/>
    <property type="gene ID" value="HPBE_0000581901"/>
</dbReference>
<dbReference type="PANTHER" id="PTHR46901:SF3">
    <property type="entry name" value="EGF-LIKE DOMAIN-CONTAINING PROTEIN"/>
    <property type="match status" value="1"/>
</dbReference>
<dbReference type="Proteomes" id="UP000050761">
    <property type="component" value="Unassembled WGS sequence"/>
</dbReference>
<evidence type="ECO:0000256" key="5">
    <source>
        <dbReference type="SAM" id="Phobius"/>
    </source>
</evidence>
<feature type="compositionally biased region" description="Polar residues" evidence="4">
    <location>
        <begin position="1270"/>
        <end position="1281"/>
    </location>
</feature>
<keyword evidence="5" id="KW-0812">Transmembrane</keyword>
<dbReference type="Gene3D" id="2.60.40.1210">
    <property type="entry name" value="Cellobiose dehydrogenase, cytochrome domain"/>
    <property type="match status" value="1"/>
</dbReference>
<name>A0A3P7Y001_HELPZ</name>
<feature type="domain" description="DOMON" evidence="9">
    <location>
        <begin position="775"/>
        <end position="895"/>
    </location>
</feature>
<keyword evidence="5" id="KW-1133">Transmembrane helix</keyword>
<dbReference type="PROSITE" id="PS50836">
    <property type="entry name" value="DOMON"/>
    <property type="match status" value="4"/>
</dbReference>
<evidence type="ECO:0000256" key="4">
    <source>
        <dbReference type="SAM" id="MobiDB-lite"/>
    </source>
</evidence>
<accession>A0A3P7Y001</accession>
<keyword evidence="3" id="KW-0245">EGF-like domain</keyword>
<dbReference type="Pfam" id="PF03351">
    <property type="entry name" value="DOMON"/>
    <property type="match status" value="4"/>
</dbReference>
<sequence>MPWWALLLLLLIKTTSSHVRLTFPPARQPDFDFFSSANSRPPCGVPKPPVDTGVRTFLKAGSTVDVQWATAIPHMGGVRLEVLNSLDEPIAIFTNFLDPYNITRGGKPLVLPPLFECANCAIRITHQATEYGDDYFFYSCADVNILKEIPDGDTCLAHGTRENGKCRCNAGFFGEYCQFAADCSKDDDCGASGLCQTTPAQGDKQCFCPGGRFGNQCEKDSPVIRSNSDFDESLYNVKEIEDNKIYWRILSDEIEVVLRYPGQSWVALGWKPQNTECPRLSDHFDETGEDCGPNEQWSSCPEMSRDCEPSCDWTRFPETIPNCPRSCGTARCICKEGFVRMTNDEDACVPFDFCDKETEPSCPTNSTWAKCGTACEPSCANMYDTAPCPATCEKSACTCADNYVRFEGQCIYWGDCPVMVAGMRSNQVIQNLARFLERHRYMAVRSWHYKQPCHVTEVLAQHSTYATVSVDVPVQTRTSPTTTATTSSTENLKCAVNETVVECGRVCEADCVSIFTRGDCDDCGSPACACMQGYARNPQGVCVYWGDCPTDGRSLPCATQGVTTTQATTSSRKFEKPLKLKVGGDVCYGDFRYPTGCSDCDYKLSWNYVDESDEIEFSLETKLMQDSWSGLGLSKDGSMVNADMLIVKSFGGVMSLHDMYSEGYGAPTKERQQDLFTPNVIGTHANGVLRAQFVRKRDTGDKHDKSFGSDCWKMMFPVSGGKLDESGNITAHTETPLVTDKEVCIRSCRKENKTSDNSACESSYRYPVNCEAEDCEYKASWSYDSAKNDIRFEISSKNIGRWTGIGFSKDGQMTNSDIYTGWVYEGKAFVTDRFAYGRQLPAIDPADRQDIYDIGGKIVDDTQTLWFRRPVVSKDRLTDFPLDQCWYFMYPIGGGRVLARKSSDFTNPRTPIGYHDLYQPRISTNKICICDTAGKQLTARSRSRRQAPAQAAALSAPKPNAMECTDMVVGSVVDGRGRVGDFYSPSKATPRPDSMFGGSDSLTAAAAFSEDGVTTVVFRKKLRAQDAWDHTIKGPMTVIWAKGADPNNYQHTTGGAAIKADPGFFTSNSFKYHGRNQRGVLTIDFFQESKKEKLVHGLHIDASTCSGSFSFPADCHMGGDDGEKCKYMMRWISDGEVARFSVEAMMGLSQWVAIGFSPDGAMAGSDVVVIGLQSDRAITVIDQFMTGYGRPVIDEQQDIFDVESRYSDGVLTANFSRELFSEDTHDINLQNCVHLLFTTAAGQIEPNGEIRKHGETPIASQTKVCLNTCSEMPSKTKTTKSGSRDENKTTKEPTTSRPSKPTESRKKPDHVEMPPIIKPPPPFVVYEPVEAIKSSYRLRVRILNKEYVPSLADPQTEYYQSFTKTVTAAVNGLLAKRWKGMQVSKLIGYSKGSVIAEFEVVSIADVPRALEVKSLFEENAIRGNIGDLSIEPSTIRANAIELASAEDLELGKAYIRNMVIIGAAALLLICAVICTCCLLCRVRKTSRFNSYPVPHPTPFLYGNGMAKAPAGFDNAAFLNHQRHYSQATTASTKPGNSPKSGEGQEEAPGGMGETTYHEWYSKVGSKPASQHHEEAPVVPRPPSATPYVSYPNDPSGYYTLGGEHRTESANKQYRSPF</sequence>
<feature type="transmembrane region" description="Helical" evidence="5">
    <location>
        <begin position="1458"/>
        <end position="1480"/>
    </location>
</feature>
<feature type="compositionally biased region" description="Basic and acidic residues" evidence="4">
    <location>
        <begin position="1300"/>
        <end position="1312"/>
    </location>
</feature>
<dbReference type="PROSITE" id="PS50026">
    <property type="entry name" value="EGF_3"/>
    <property type="match status" value="1"/>
</dbReference>
<keyword evidence="2 3" id="KW-1015">Disulfide bond</keyword>
<feature type="region of interest" description="Disordered" evidence="4">
    <location>
        <begin position="1524"/>
        <end position="1617"/>
    </location>
</feature>
<reference evidence="12" key="2">
    <citation type="submission" date="2019-09" db="UniProtKB">
        <authorList>
            <consortium name="WormBaseParasite"/>
        </authorList>
    </citation>
    <scope>IDENTIFICATION</scope>
</reference>
<feature type="disulfide bond" evidence="3">
    <location>
        <begin position="208"/>
        <end position="217"/>
    </location>
</feature>
<comment type="caution">
    <text evidence="3">Lacks conserved residue(s) required for the propagation of feature annotation.</text>
</comment>
<keyword evidence="5" id="KW-0472">Membrane</keyword>
<dbReference type="PROSITE" id="PS50024">
    <property type="entry name" value="SEA"/>
    <property type="match status" value="1"/>
</dbReference>
<dbReference type="GO" id="GO:0004867">
    <property type="term" value="F:serine-type endopeptidase inhibitor activity"/>
    <property type="evidence" value="ECO:0007669"/>
    <property type="project" value="UniProtKB-KW"/>
</dbReference>
<evidence type="ECO:0000256" key="6">
    <source>
        <dbReference type="SAM" id="SignalP"/>
    </source>
</evidence>
<feature type="disulfide bond" evidence="3">
    <location>
        <begin position="189"/>
        <end position="206"/>
    </location>
</feature>
<evidence type="ECO:0000259" key="8">
    <source>
        <dbReference type="PROSITE" id="PS50026"/>
    </source>
</evidence>
<keyword evidence="6" id="KW-0732">Signal</keyword>
<dbReference type="InterPro" id="IPR005018">
    <property type="entry name" value="DOMON_domain"/>
</dbReference>
<feature type="domain" description="DOMON" evidence="9">
    <location>
        <begin position="600"/>
        <end position="721"/>
    </location>
</feature>
<dbReference type="InterPro" id="IPR000082">
    <property type="entry name" value="SEA_dom"/>
</dbReference>
<evidence type="ECO:0000259" key="7">
    <source>
        <dbReference type="PROSITE" id="PS50024"/>
    </source>
</evidence>
<organism evidence="10">
    <name type="scientific">Heligmosomoides polygyrus</name>
    <name type="common">Parasitic roundworm</name>
    <dbReference type="NCBI Taxonomy" id="6339"/>
    <lineage>
        <taxon>Eukaryota</taxon>
        <taxon>Metazoa</taxon>
        <taxon>Ecdysozoa</taxon>
        <taxon>Nematoda</taxon>
        <taxon>Chromadorea</taxon>
        <taxon>Rhabditida</taxon>
        <taxon>Rhabditina</taxon>
        <taxon>Rhabditomorpha</taxon>
        <taxon>Strongyloidea</taxon>
        <taxon>Heligmosomidae</taxon>
        <taxon>Heligmosomoides</taxon>
    </lineage>
</organism>
<feature type="compositionally biased region" description="Basic and acidic residues" evidence="4">
    <location>
        <begin position="1282"/>
        <end position="1291"/>
    </location>
</feature>
<dbReference type="SMART" id="SM00664">
    <property type="entry name" value="DoH"/>
    <property type="match status" value="4"/>
</dbReference>